<dbReference type="SMART" id="SM00133">
    <property type="entry name" value="S_TK_X"/>
    <property type="match status" value="1"/>
</dbReference>
<evidence type="ECO:0000256" key="14">
    <source>
        <dbReference type="ARBA" id="ARBA00023054"/>
    </source>
</evidence>
<dbReference type="InterPro" id="IPR050839">
    <property type="entry name" value="Rho-assoc_Ser/Thr_Kinase"/>
</dbReference>
<protein>
    <recommendedName>
        <fullName evidence="3">non-specific serine/threonine protein kinase</fullName>
        <ecNumber evidence="3">2.7.11.1</ecNumber>
    </recommendedName>
</protein>
<dbReference type="Gene3D" id="2.30.29.30">
    <property type="entry name" value="Pleckstrin-homology domain (PH domain)/Phosphotyrosine-binding domain (PTB)"/>
    <property type="match status" value="1"/>
</dbReference>
<dbReference type="PANTHER" id="PTHR22988:SF71">
    <property type="entry name" value="CITRON RHO-INTERACTING KINASE"/>
    <property type="match status" value="1"/>
</dbReference>
<dbReference type="PROSITE" id="PS50081">
    <property type="entry name" value="ZF_DAG_PE_2"/>
    <property type="match status" value="1"/>
</dbReference>
<dbReference type="InterPro" id="IPR001180">
    <property type="entry name" value="CNH_dom"/>
</dbReference>
<accession>A0A913Y0U4</accession>
<dbReference type="InterPro" id="IPR000719">
    <property type="entry name" value="Prot_kinase_dom"/>
</dbReference>
<dbReference type="SUPFAM" id="SSF56112">
    <property type="entry name" value="Protein kinase-like (PK-like)"/>
    <property type="match status" value="1"/>
</dbReference>
<keyword evidence="8" id="KW-0479">Metal-binding</keyword>
<dbReference type="PROSITE" id="PS00107">
    <property type="entry name" value="PROTEIN_KINASE_ATP"/>
    <property type="match status" value="1"/>
</dbReference>
<evidence type="ECO:0000313" key="26">
    <source>
        <dbReference type="Proteomes" id="UP000887567"/>
    </source>
</evidence>
<dbReference type="SUPFAM" id="SSF57889">
    <property type="entry name" value="Cysteine-rich domain"/>
    <property type="match status" value="1"/>
</dbReference>
<dbReference type="KEGG" id="epa:110250493"/>
<dbReference type="InterPro" id="IPR011009">
    <property type="entry name" value="Kinase-like_dom_sf"/>
</dbReference>
<feature type="region of interest" description="Disordered" evidence="19">
    <location>
        <begin position="1285"/>
        <end position="1304"/>
    </location>
</feature>
<dbReference type="GO" id="GO:0005737">
    <property type="term" value="C:cytoplasm"/>
    <property type="evidence" value="ECO:0007669"/>
    <property type="project" value="UniProtKB-SubCell"/>
</dbReference>
<feature type="coiled-coil region" evidence="18">
    <location>
        <begin position="427"/>
        <end position="503"/>
    </location>
</feature>
<feature type="compositionally biased region" description="Polar residues" evidence="19">
    <location>
        <begin position="1900"/>
        <end position="1915"/>
    </location>
</feature>
<evidence type="ECO:0000256" key="17">
    <source>
        <dbReference type="PROSITE-ProRule" id="PRU10141"/>
    </source>
</evidence>
<dbReference type="GO" id="GO:0004674">
    <property type="term" value="F:protein serine/threonine kinase activity"/>
    <property type="evidence" value="ECO:0007669"/>
    <property type="project" value="UniProtKB-KW"/>
</dbReference>
<dbReference type="SUPFAM" id="SSF50729">
    <property type="entry name" value="PH domain-like"/>
    <property type="match status" value="1"/>
</dbReference>
<feature type="compositionally biased region" description="Polar residues" evidence="19">
    <location>
        <begin position="1286"/>
        <end position="1300"/>
    </location>
</feature>
<comment type="catalytic activity">
    <reaction evidence="15">
        <text>L-threonyl-[protein] + ATP = O-phospho-L-threonyl-[protein] + ADP + H(+)</text>
        <dbReference type="Rhea" id="RHEA:46608"/>
        <dbReference type="Rhea" id="RHEA-COMP:11060"/>
        <dbReference type="Rhea" id="RHEA-COMP:11605"/>
        <dbReference type="ChEBI" id="CHEBI:15378"/>
        <dbReference type="ChEBI" id="CHEBI:30013"/>
        <dbReference type="ChEBI" id="CHEBI:30616"/>
        <dbReference type="ChEBI" id="CHEBI:61977"/>
        <dbReference type="ChEBI" id="CHEBI:456216"/>
        <dbReference type="EC" id="2.7.11.1"/>
    </reaction>
</comment>
<keyword evidence="4" id="KW-0963">Cytoplasm</keyword>
<keyword evidence="10" id="KW-0863">Zinc-finger</keyword>
<feature type="region of interest" description="Disordered" evidence="19">
    <location>
        <begin position="1900"/>
        <end position="1945"/>
    </location>
</feature>
<dbReference type="Pfam" id="PF00780">
    <property type="entry name" value="CNH"/>
    <property type="match status" value="1"/>
</dbReference>
<feature type="coiled-coil region" evidence="18">
    <location>
        <begin position="1217"/>
        <end position="1251"/>
    </location>
</feature>
<evidence type="ECO:0000256" key="16">
    <source>
        <dbReference type="ARBA" id="ARBA00048679"/>
    </source>
</evidence>
<dbReference type="Gene3D" id="3.30.200.20">
    <property type="entry name" value="Phosphorylase Kinase, domain 1"/>
    <property type="match status" value="1"/>
</dbReference>
<dbReference type="InterPro" id="IPR057529">
    <property type="entry name" value="MRCK/ROCK_PH"/>
</dbReference>
<dbReference type="SMART" id="SM00109">
    <property type="entry name" value="C1"/>
    <property type="match status" value="1"/>
</dbReference>
<keyword evidence="7" id="KW-0808">Transferase</keyword>
<dbReference type="PROSITE" id="PS50003">
    <property type="entry name" value="PH_DOMAIN"/>
    <property type="match status" value="1"/>
</dbReference>
<dbReference type="CDD" id="cd20814">
    <property type="entry name" value="CRIK"/>
    <property type="match status" value="1"/>
</dbReference>
<dbReference type="EnsemblMetazoa" id="XM_021057099.2">
    <property type="protein sequence ID" value="XP_020912758.1"/>
    <property type="gene ID" value="LOC110250493"/>
</dbReference>
<dbReference type="GO" id="GO:0000281">
    <property type="term" value="P:mitotic cytokinesis"/>
    <property type="evidence" value="ECO:0007669"/>
    <property type="project" value="InterPro"/>
</dbReference>
<evidence type="ECO:0000256" key="2">
    <source>
        <dbReference type="ARBA" id="ARBA00004496"/>
    </source>
</evidence>
<dbReference type="InterPro" id="IPR000961">
    <property type="entry name" value="AGC-kinase_C"/>
</dbReference>
<dbReference type="OrthoDB" id="5919042at2759"/>
<dbReference type="FunFam" id="3.30.200.20:FF:000017">
    <property type="entry name" value="Non-specific serine/threonine protein kinase"/>
    <property type="match status" value="1"/>
</dbReference>
<evidence type="ECO:0000259" key="23">
    <source>
        <dbReference type="PROSITE" id="PS50219"/>
    </source>
</evidence>
<dbReference type="InterPro" id="IPR011993">
    <property type="entry name" value="PH-like_dom_sf"/>
</dbReference>
<keyword evidence="5" id="KW-0723">Serine/threonine-protein kinase</keyword>
<dbReference type="Pfam" id="PF00433">
    <property type="entry name" value="Pkinase_C"/>
    <property type="match status" value="1"/>
</dbReference>
<evidence type="ECO:0000256" key="8">
    <source>
        <dbReference type="ARBA" id="ARBA00022723"/>
    </source>
</evidence>
<dbReference type="Pfam" id="PF00069">
    <property type="entry name" value="Pkinase"/>
    <property type="match status" value="1"/>
</dbReference>
<dbReference type="InterPro" id="IPR017441">
    <property type="entry name" value="Protein_kinase_ATP_BS"/>
</dbReference>
<evidence type="ECO:0000256" key="9">
    <source>
        <dbReference type="ARBA" id="ARBA00022741"/>
    </source>
</evidence>
<evidence type="ECO:0000256" key="3">
    <source>
        <dbReference type="ARBA" id="ARBA00012513"/>
    </source>
</evidence>
<keyword evidence="11" id="KW-0418">Kinase</keyword>
<evidence type="ECO:0000256" key="18">
    <source>
        <dbReference type="SAM" id="Coils"/>
    </source>
</evidence>
<proteinExistence type="predicted"/>
<keyword evidence="13 17" id="KW-0067">ATP-binding</keyword>
<sequence>MAQSITTRSAKLNQILTSKNGGRKGTNIITKETLLDAFLLLFEECNSEDLLKDKNVLSFVKKYSPMVDELKHLCLSKNDFEVINTIGRGHFGQVQVVKEKQSGEVYAMKTLKKSQTLAQESVAFYEEEREIMATANNPWITSLQYAFQDSQCLYFVMEYQPGGDLLSLLAKHDDVFEEEMARFYLAEITMAIHSLHQLGFVHRDIKPDNVLIDRTGHIKLADFGSSARLSSDRKVYSKMPVGTPEYIAPEVLTSMDGSGGPYGMECDWWSLGVVAYEMLCGQTPFEADSVVITYSKIMNYKSSMNFTHDLKISKAAKDFITSLCTASKDRLNYEGITCHQFFRDEWNKLQTTVPPFVPTLDGTDDTSNFDEFEPESPDATEQLQKYRKKGFSGQDLPFVGFSFTKHINTPLSPQCLHNSPAKKSIHSNNLERRLTMTKKELKDALNNCHVLSTEKEDMSKSLEEFQNTLAEKEKALRKAENERDLLEKEKVLMESQIKDLQIRLDSERTDRNNSDYKTLKLITEIKQSSRRVEEMRDQETRATFEEQQQIISELEQERFIINKRAHRLEEELKLQEKVIEESKHRTNDLHSRISKMNEETKSSMEEWQSKLDKVTDDSQSRICELQDKLNKSLKSSQEATTLLENIRKAKDQLEKELTDLKLEKESKTRKDETDGNKACSDCAQSDRYKQKAEEVRKMSTKIMDLEDKLFKNQREMKKLEREIANKNVVQERLQEKDEEVSKLSRCNRKLENTNKKLEESLADKEKIIITNETKIKSLQERCQEYDNKTTTRATMLTGEHLAAVEQLKQQKESIERDLNGLQKKNESLLEKIRSMEDRLFEAEKEREDVQKTNKSLEEAVVKLENEIDEKLLRQEMKAASLKAFDELESQERVEIALELQNKLQQMTKHCESTETENKELEVKLDNLNDEYIKMEGMKEKMEDELKEKKRQIESQDLTFSMLKSTCTMLESQVEELEIMLEGFEEKEMKWEIARKSLETERDNHECANAESKRSLEQEKALRTLAEEKLVKLKEGLDELQNARIREVNEMNDKLERQRKRTEELTELLSESEKKVGIMSVELKSSARKLQLEVESNSKYKIENERLESQISNLRAVNFQMNQNIESAMEKFEEVNTERAALAEQIGIMESSYAEERLKLEATKAQQTKLIDFLQYKTEGQNMKKKKLIGGGGKTWRKQYHDERNVVPKQWKDLQQALEKERASSLKLQTELNRTQAELKNAKMEVAQWKSLCQNAPDKKPTQKVAVLSALQQSPSNQQAPLEIMKKSSNSTSKPPLTSDPTLHRPKERMHHNIPHRFVHILNMHPVKCSLCLDTVHFGRQSSKCAECGSVCHIKCASHLSHTCGLPSQFVEHFSEALNDNNSDSPIKGMKRSVSQLANGLENWMKVPSVSVKYGWERKWILLKDCKVHIFDKENVKDKTSPTETLNLDGTDGHVTIHSSVMSSELLGTAPTDLPYIIRVESRPKCWPVQNLYLMAPSFKDKQKWVVALEASLDELKKINKKEQTEKCDEKLFGNTLLRLENSSKIDMNCTQILTDELLLIGAEEGLYALSIAKPGHGNHREIPGMGKVFQMALVTDLNLAVMIAGKERNLCRVDLKQLQSRARMINSEVPMTPLTIQGIEKLKNCHLFAVGQFDNSQYLCAATPNKLHLLRFNGGMSAFCIRKEIDTTEPCNCIYFTESSVVYGTDKFYRLDLRNQTITDFLDAKDTSLAFAVYGAAQLNIFPISILDVTSSGSKDQELLLCYNEFGVFVNSTGRQTREKTLMWTRLPLAFAYKEPFLFVTHFNSIDVCEIPSVSSSITDSFTHKFLDVQNPRVLGPAISSGAIYIVSSMQDQVELLCFQGSSLTLSSCQTDEDHSNFSKLSDMLRTISATSLVSEVFSPTRSDGEQTPISPNTNTKKRRSSFLSNGPFRSPSLKKRKCYEVNPK</sequence>
<evidence type="ECO:0000259" key="22">
    <source>
        <dbReference type="PROSITE" id="PS50081"/>
    </source>
</evidence>
<keyword evidence="6" id="KW-0597">Phosphoprotein</keyword>
<evidence type="ECO:0000256" key="4">
    <source>
        <dbReference type="ARBA" id="ARBA00022490"/>
    </source>
</evidence>
<dbReference type="GO" id="GO:0008270">
    <property type="term" value="F:zinc ion binding"/>
    <property type="evidence" value="ECO:0007669"/>
    <property type="project" value="UniProtKB-KW"/>
</dbReference>
<dbReference type="InterPro" id="IPR001849">
    <property type="entry name" value="PH_domain"/>
</dbReference>
<evidence type="ECO:0000256" key="1">
    <source>
        <dbReference type="ARBA" id="ARBA00001946"/>
    </source>
</evidence>
<dbReference type="Gene3D" id="3.30.60.20">
    <property type="match status" value="1"/>
</dbReference>
<feature type="domain" description="PH" evidence="20">
    <location>
        <begin position="1397"/>
        <end position="1513"/>
    </location>
</feature>
<evidence type="ECO:0000256" key="7">
    <source>
        <dbReference type="ARBA" id="ARBA00022679"/>
    </source>
</evidence>
<comment type="subcellular location">
    <subcellularLocation>
        <location evidence="2">Cytoplasm</location>
    </subcellularLocation>
</comment>
<dbReference type="InterPro" id="IPR002219">
    <property type="entry name" value="PKC_DAG/PE"/>
</dbReference>
<evidence type="ECO:0000256" key="12">
    <source>
        <dbReference type="ARBA" id="ARBA00022833"/>
    </source>
</evidence>
<dbReference type="PROSITE" id="PS50219">
    <property type="entry name" value="CNH"/>
    <property type="match status" value="1"/>
</dbReference>
<dbReference type="InterPro" id="IPR037708">
    <property type="entry name" value="CRIK_dom"/>
</dbReference>
<dbReference type="PROSITE" id="PS50011">
    <property type="entry name" value="PROTEIN_KINASE_DOM"/>
    <property type="match status" value="1"/>
</dbReference>
<keyword evidence="26" id="KW-1185">Reference proteome</keyword>
<keyword evidence="12" id="KW-0862">Zinc</keyword>
<dbReference type="OMA" id="EGETHQK"/>
<dbReference type="RefSeq" id="XP_020912758.1">
    <property type="nucleotide sequence ID" value="XM_021057099.2"/>
</dbReference>
<feature type="binding site" evidence="17">
    <location>
        <position position="109"/>
    </location>
    <ligand>
        <name>ATP</name>
        <dbReference type="ChEBI" id="CHEBI:30616"/>
    </ligand>
</feature>
<dbReference type="Proteomes" id="UP000887567">
    <property type="component" value="Unplaced"/>
</dbReference>
<dbReference type="CDD" id="cd05601">
    <property type="entry name" value="STKc_CRIK"/>
    <property type="match status" value="1"/>
</dbReference>
<evidence type="ECO:0000256" key="13">
    <source>
        <dbReference type="ARBA" id="ARBA00022840"/>
    </source>
</evidence>
<dbReference type="SMART" id="SM00220">
    <property type="entry name" value="S_TKc"/>
    <property type="match status" value="1"/>
</dbReference>
<dbReference type="FunFam" id="2.30.29.30:FF:000081">
    <property type="entry name" value="Citron rho-interacting serine/threonine kinase"/>
    <property type="match status" value="1"/>
</dbReference>
<dbReference type="InterPro" id="IPR017892">
    <property type="entry name" value="Pkinase_C"/>
</dbReference>
<dbReference type="Gene3D" id="1.10.510.10">
    <property type="entry name" value="Transferase(Phosphotransferase) domain 1"/>
    <property type="match status" value="1"/>
</dbReference>
<feature type="domain" description="AGC-kinase C-terminal" evidence="24">
    <location>
        <begin position="342"/>
        <end position="413"/>
    </location>
</feature>
<dbReference type="GO" id="GO:0005524">
    <property type="term" value="F:ATP binding"/>
    <property type="evidence" value="ECO:0007669"/>
    <property type="project" value="UniProtKB-UniRule"/>
</dbReference>
<dbReference type="PROSITE" id="PS51285">
    <property type="entry name" value="AGC_KINASE_CTER"/>
    <property type="match status" value="1"/>
</dbReference>
<evidence type="ECO:0000256" key="19">
    <source>
        <dbReference type="SAM" id="MobiDB-lite"/>
    </source>
</evidence>
<evidence type="ECO:0000256" key="15">
    <source>
        <dbReference type="ARBA" id="ARBA00047899"/>
    </source>
</evidence>
<evidence type="ECO:0000256" key="6">
    <source>
        <dbReference type="ARBA" id="ARBA00022553"/>
    </source>
</evidence>
<keyword evidence="14 18" id="KW-0175">Coiled coil</keyword>
<evidence type="ECO:0000259" key="20">
    <source>
        <dbReference type="PROSITE" id="PS50003"/>
    </source>
</evidence>
<comment type="catalytic activity">
    <reaction evidence="16">
        <text>L-seryl-[protein] + ATP = O-phospho-L-seryl-[protein] + ADP + H(+)</text>
        <dbReference type="Rhea" id="RHEA:17989"/>
        <dbReference type="Rhea" id="RHEA-COMP:9863"/>
        <dbReference type="Rhea" id="RHEA-COMP:11604"/>
        <dbReference type="ChEBI" id="CHEBI:15378"/>
        <dbReference type="ChEBI" id="CHEBI:29999"/>
        <dbReference type="ChEBI" id="CHEBI:30616"/>
        <dbReference type="ChEBI" id="CHEBI:83421"/>
        <dbReference type="ChEBI" id="CHEBI:456216"/>
        <dbReference type="EC" id="2.7.11.1"/>
    </reaction>
</comment>
<keyword evidence="9 17" id="KW-0547">Nucleotide-binding</keyword>
<dbReference type="GeneID" id="110250493"/>
<evidence type="ECO:0000313" key="25">
    <source>
        <dbReference type="EnsemblMetazoa" id="XP_020912758.1"/>
    </source>
</evidence>
<comment type="cofactor">
    <cofactor evidence="1">
        <name>Mg(2+)</name>
        <dbReference type="ChEBI" id="CHEBI:18420"/>
    </cofactor>
</comment>
<feature type="coiled-coil region" evidence="18">
    <location>
        <begin position="537"/>
        <end position="1144"/>
    </location>
</feature>
<feature type="domain" description="Phorbol-ester/DAG-type" evidence="22">
    <location>
        <begin position="1314"/>
        <end position="1363"/>
    </location>
</feature>
<dbReference type="InterPro" id="IPR008271">
    <property type="entry name" value="Ser/Thr_kinase_AS"/>
</dbReference>
<reference evidence="25" key="1">
    <citation type="submission" date="2022-11" db="UniProtKB">
        <authorList>
            <consortium name="EnsemblMetazoa"/>
        </authorList>
    </citation>
    <scope>IDENTIFICATION</scope>
</reference>
<dbReference type="PROSITE" id="PS00108">
    <property type="entry name" value="PROTEIN_KINASE_ST"/>
    <property type="match status" value="1"/>
</dbReference>
<evidence type="ECO:0000259" key="24">
    <source>
        <dbReference type="PROSITE" id="PS51285"/>
    </source>
</evidence>
<dbReference type="GO" id="GO:0031032">
    <property type="term" value="P:actomyosin structure organization"/>
    <property type="evidence" value="ECO:0007669"/>
    <property type="project" value="TreeGrafter"/>
</dbReference>
<dbReference type="PROSITE" id="PS00479">
    <property type="entry name" value="ZF_DAG_PE_1"/>
    <property type="match status" value="1"/>
</dbReference>
<evidence type="ECO:0000259" key="21">
    <source>
        <dbReference type="PROSITE" id="PS50011"/>
    </source>
</evidence>
<dbReference type="SMART" id="SM00233">
    <property type="entry name" value="PH"/>
    <property type="match status" value="1"/>
</dbReference>
<feature type="domain" description="CNH" evidence="23">
    <location>
        <begin position="1544"/>
        <end position="1842"/>
    </location>
</feature>
<dbReference type="EC" id="2.7.11.1" evidence="3"/>
<evidence type="ECO:0000256" key="11">
    <source>
        <dbReference type="ARBA" id="ARBA00022777"/>
    </source>
</evidence>
<evidence type="ECO:0000256" key="10">
    <source>
        <dbReference type="ARBA" id="ARBA00022771"/>
    </source>
</evidence>
<dbReference type="GO" id="GO:0005856">
    <property type="term" value="C:cytoskeleton"/>
    <property type="evidence" value="ECO:0007669"/>
    <property type="project" value="TreeGrafter"/>
</dbReference>
<feature type="domain" description="Protein kinase" evidence="21">
    <location>
        <begin position="80"/>
        <end position="342"/>
    </location>
</feature>
<dbReference type="SMART" id="SM00036">
    <property type="entry name" value="CNH"/>
    <property type="match status" value="1"/>
</dbReference>
<dbReference type="Pfam" id="PF25346">
    <property type="entry name" value="PH_MRCK"/>
    <property type="match status" value="1"/>
</dbReference>
<name>A0A913Y0U4_EXADI</name>
<evidence type="ECO:0000256" key="5">
    <source>
        <dbReference type="ARBA" id="ARBA00022527"/>
    </source>
</evidence>
<organism evidence="25 26">
    <name type="scientific">Exaiptasia diaphana</name>
    <name type="common">Tropical sea anemone</name>
    <name type="synonym">Aiptasia pulchella</name>
    <dbReference type="NCBI Taxonomy" id="2652724"/>
    <lineage>
        <taxon>Eukaryota</taxon>
        <taxon>Metazoa</taxon>
        <taxon>Cnidaria</taxon>
        <taxon>Anthozoa</taxon>
        <taxon>Hexacorallia</taxon>
        <taxon>Actiniaria</taxon>
        <taxon>Aiptasiidae</taxon>
        <taxon>Exaiptasia</taxon>
    </lineage>
</organism>
<dbReference type="PANTHER" id="PTHR22988">
    <property type="entry name" value="MYOTONIC DYSTROPHY S/T KINASE-RELATED"/>
    <property type="match status" value="1"/>
</dbReference>
<dbReference type="FunFam" id="1.10.510.10:FF:000751">
    <property type="entry name" value="Non-specific serine/threonine protein kinase"/>
    <property type="match status" value="1"/>
</dbReference>
<dbReference type="InterPro" id="IPR046349">
    <property type="entry name" value="C1-like_sf"/>
</dbReference>